<evidence type="ECO:0000256" key="1">
    <source>
        <dbReference type="SAM" id="MobiDB-lite"/>
    </source>
</evidence>
<keyword evidence="3" id="KW-1185">Reference proteome</keyword>
<feature type="region of interest" description="Disordered" evidence="1">
    <location>
        <begin position="1"/>
        <end position="40"/>
    </location>
</feature>
<evidence type="ECO:0000313" key="2">
    <source>
        <dbReference type="EMBL" id="GMF21923.1"/>
    </source>
</evidence>
<gene>
    <name evidence="2" type="ORF">Plil01_000869200</name>
</gene>
<proteinExistence type="predicted"/>
<comment type="caution">
    <text evidence="2">The sequence shown here is derived from an EMBL/GenBank/DDBJ whole genome shotgun (WGS) entry which is preliminary data.</text>
</comment>
<sequence length="92" mass="10209">MARRASYGATTPKSRMQIARNPQREERSLPSIGNLKNLQRSKTDLSKVKSMLPVEDDFATLAKLARSKSLSKLETVDGKKKSILKSSKLSCT</sequence>
<dbReference type="EMBL" id="BSXW01000422">
    <property type="protein sequence ID" value="GMF21923.1"/>
    <property type="molecule type" value="Genomic_DNA"/>
</dbReference>
<protein>
    <submittedName>
        <fullName evidence="2">Unnamed protein product</fullName>
    </submittedName>
</protein>
<name>A0A9W6WY04_9STRA</name>
<dbReference type="Proteomes" id="UP001165083">
    <property type="component" value="Unassembled WGS sequence"/>
</dbReference>
<dbReference type="AlphaFoldDB" id="A0A9W6WY04"/>
<evidence type="ECO:0000313" key="3">
    <source>
        <dbReference type="Proteomes" id="UP001165083"/>
    </source>
</evidence>
<reference evidence="2" key="1">
    <citation type="submission" date="2023-04" db="EMBL/GenBank/DDBJ databases">
        <title>Phytophthora lilii NBRC 32176.</title>
        <authorList>
            <person name="Ichikawa N."/>
            <person name="Sato H."/>
            <person name="Tonouchi N."/>
        </authorList>
    </citation>
    <scope>NUCLEOTIDE SEQUENCE</scope>
    <source>
        <strain evidence="2">NBRC 32176</strain>
    </source>
</reference>
<organism evidence="2 3">
    <name type="scientific">Phytophthora lilii</name>
    <dbReference type="NCBI Taxonomy" id="2077276"/>
    <lineage>
        <taxon>Eukaryota</taxon>
        <taxon>Sar</taxon>
        <taxon>Stramenopiles</taxon>
        <taxon>Oomycota</taxon>
        <taxon>Peronosporomycetes</taxon>
        <taxon>Peronosporales</taxon>
        <taxon>Peronosporaceae</taxon>
        <taxon>Phytophthora</taxon>
    </lineage>
</organism>
<accession>A0A9W6WY04</accession>